<dbReference type="InterPro" id="IPR051081">
    <property type="entry name" value="HTH_MetalResp_TranReg"/>
</dbReference>
<comment type="caution">
    <text evidence="6">The sequence shown here is derived from an EMBL/GenBank/DDBJ whole genome shotgun (WGS) entry which is preliminary data.</text>
</comment>
<feature type="compositionally biased region" description="Polar residues" evidence="4">
    <location>
        <begin position="107"/>
        <end position="116"/>
    </location>
</feature>
<dbReference type="SMART" id="SM00418">
    <property type="entry name" value="HTH_ARSR"/>
    <property type="match status" value="1"/>
</dbReference>
<name>A0A496PLC0_9MICC</name>
<dbReference type="Proteomes" id="UP000273119">
    <property type="component" value="Unassembled WGS sequence"/>
</dbReference>
<proteinExistence type="predicted"/>
<dbReference type="InterPro" id="IPR011991">
    <property type="entry name" value="ArsR-like_HTH"/>
</dbReference>
<dbReference type="Pfam" id="PF01022">
    <property type="entry name" value="HTH_5"/>
    <property type="match status" value="1"/>
</dbReference>
<dbReference type="CDD" id="cd00090">
    <property type="entry name" value="HTH_ARSR"/>
    <property type="match status" value="1"/>
</dbReference>
<dbReference type="Gene3D" id="1.10.10.10">
    <property type="entry name" value="Winged helix-like DNA-binding domain superfamily/Winged helix DNA-binding domain"/>
    <property type="match status" value="1"/>
</dbReference>
<dbReference type="AlphaFoldDB" id="A0A496PLC0"/>
<feature type="region of interest" description="Disordered" evidence="4">
    <location>
        <begin position="89"/>
        <end position="143"/>
    </location>
</feature>
<gene>
    <name evidence="6" type="ORF">DWQ67_00290</name>
</gene>
<reference evidence="6 7" key="1">
    <citation type="submission" date="2018-07" db="EMBL/GenBank/DDBJ databases">
        <title>Arthrobacter sp. nov., isolated from raw cow's milk with high bacterial count.</title>
        <authorList>
            <person name="Hahne J."/>
            <person name="Isele D."/>
            <person name="Lipski A."/>
        </authorList>
    </citation>
    <scope>NUCLEOTIDE SEQUENCE [LARGE SCALE GENOMIC DNA]</scope>
    <source>
        <strain evidence="6 7">JZ R-183</strain>
    </source>
</reference>
<dbReference type="NCBIfam" id="NF033788">
    <property type="entry name" value="HTH_metalloreg"/>
    <property type="match status" value="1"/>
</dbReference>
<evidence type="ECO:0000256" key="4">
    <source>
        <dbReference type="SAM" id="MobiDB-lite"/>
    </source>
</evidence>
<dbReference type="InterPro" id="IPR001845">
    <property type="entry name" value="HTH_ArsR_DNA-bd_dom"/>
</dbReference>
<evidence type="ECO:0000256" key="3">
    <source>
        <dbReference type="ARBA" id="ARBA00023163"/>
    </source>
</evidence>
<feature type="domain" description="HTH arsR-type" evidence="5">
    <location>
        <begin position="1"/>
        <end position="91"/>
    </location>
</feature>
<dbReference type="RefSeq" id="WP_121483605.1">
    <property type="nucleotide sequence ID" value="NZ_QQXL01000001.1"/>
</dbReference>
<keyword evidence="2" id="KW-0238">DNA-binding</keyword>
<dbReference type="GO" id="GO:0003677">
    <property type="term" value="F:DNA binding"/>
    <property type="evidence" value="ECO:0007669"/>
    <property type="project" value="UniProtKB-KW"/>
</dbReference>
<protein>
    <submittedName>
        <fullName evidence="6">ArsR family transcriptional regulator</fullName>
    </submittedName>
</protein>
<dbReference type="EMBL" id="QQXL01000001">
    <property type="protein sequence ID" value="RKW71341.1"/>
    <property type="molecule type" value="Genomic_DNA"/>
</dbReference>
<evidence type="ECO:0000313" key="7">
    <source>
        <dbReference type="Proteomes" id="UP000273119"/>
    </source>
</evidence>
<evidence type="ECO:0000313" key="6">
    <source>
        <dbReference type="EMBL" id="RKW71341.1"/>
    </source>
</evidence>
<dbReference type="InterPro" id="IPR036388">
    <property type="entry name" value="WH-like_DNA-bd_sf"/>
</dbReference>
<evidence type="ECO:0000259" key="5">
    <source>
        <dbReference type="PROSITE" id="PS50987"/>
    </source>
</evidence>
<dbReference type="PANTHER" id="PTHR33154">
    <property type="entry name" value="TRANSCRIPTIONAL REGULATOR, ARSR FAMILY"/>
    <property type="match status" value="1"/>
</dbReference>
<accession>A0A496PLC0</accession>
<dbReference type="InterPro" id="IPR036390">
    <property type="entry name" value="WH_DNA-bd_sf"/>
</dbReference>
<dbReference type="PANTHER" id="PTHR33154:SF33">
    <property type="entry name" value="TRANSCRIPTIONAL REPRESSOR SDPR"/>
    <property type="match status" value="1"/>
</dbReference>
<keyword evidence="3" id="KW-0804">Transcription</keyword>
<dbReference type="GO" id="GO:0003700">
    <property type="term" value="F:DNA-binding transcription factor activity"/>
    <property type="evidence" value="ECO:0007669"/>
    <property type="project" value="InterPro"/>
</dbReference>
<organism evidence="6 7">
    <name type="scientific">Galactobacter caseinivorans</name>
    <dbReference type="NCBI Taxonomy" id="2676123"/>
    <lineage>
        <taxon>Bacteria</taxon>
        <taxon>Bacillati</taxon>
        <taxon>Actinomycetota</taxon>
        <taxon>Actinomycetes</taxon>
        <taxon>Micrococcales</taxon>
        <taxon>Micrococcaceae</taxon>
        <taxon>Galactobacter</taxon>
    </lineage>
</organism>
<feature type="compositionally biased region" description="Basic and acidic residues" evidence="4">
    <location>
        <begin position="89"/>
        <end position="98"/>
    </location>
</feature>
<dbReference type="PRINTS" id="PR00778">
    <property type="entry name" value="HTHARSR"/>
</dbReference>
<sequence>MPSDLYAVIADPTRRQLLSELAAGERSVGYLVEAVGVSQPTVSKHLRVLRDAQLVSIRAQGQKRFYALESGPLREVVEWVATLLPHPEAPEEEAKAVSEPHGVGQVPESSVGTEVASTPGAELEHGELDAAGLDAAGRRGNGVGRTMEQVTGRAQELLDRLAKQRFGRRR</sequence>
<dbReference type="SUPFAM" id="SSF46785">
    <property type="entry name" value="Winged helix' DNA-binding domain"/>
    <property type="match status" value="1"/>
</dbReference>
<keyword evidence="7" id="KW-1185">Reference proteome</keyword>
<evidence type="ECO:0000256" key="1">
    <source>
        <dbReference type="ARBA" id="ARBA00023015"/>
    </source>
</evidence>
<dbReference type="PROSITE" id="PS50987">
    <property type="entry name" value="HTH_ARSR_2"/>
    <property type="match status" value="1"/>
</dbReference>
<evidence type="ECO:0000256" key="2">
    <source>
        <dbReference type="ARBA" id="ARBA00023125"/>
    </source>
</evidence>
<keyword evidence="1" id="KW-0805">Transcription regulation</keyword>